<comment type="catalytic activity">
    <reaction evidence="1 4">
        <text>D-cellobiose = beta-D-glucosyl-(1-&gt;4)-D-mannopyranose</text>
        <dbReference type="Rhea" id="RHEA:23384"/>
        <dbReference type="ChEBI" id="CHEBI:17057"/>
        <dbReference type="ChEBI" id="CHEBI:47931"/>
        <dbReference type="EC" id="5.1.3.11"/>
    </reaction>
</comment>
<comment type="similarity">
    <text evidence="4">Belongs to the cellobiose 2-epimerase family.</text>
</comment>
<dbReference type="PANTHER" id="PTHR15108">
    <property type="entry name" value="N-ACYLGLUCOSAMINE-2-EPIMERASE"/>
    <property type="match status" value="1"/>
</dbReference>
<dbReference type="GO" id="GO:0005975">
    <property type="term" value="P:carbohydrate metabolic process"/>
    <property type="evidence" value="ECO:0007669"/>
    <property type="project" value="InterPro"/>
</dbReference>
<evidence type="ECO:0000256" key="4">
    <source>
        <dbReference type="HAMAP-Rule" id="MF_00929"/>
    </source>
</evidence>
<gene>
    <name evidence="5" type="ordered locus">Ccel_3002</name>
</gene>
<keyword evidence="6" id="KW-1185">Reference proteome</keyword>
<dbReference type="eggNOG" id="COG2942">
    <property type="taxonomic scope" value="Bacteria"/>
</dbReference>
<dbReference type="EMBL" id="CP001348">
    <property type="protein sequence ID" value="ACL77296.1"/>
    <property type="molecule type" value="Genomic_DNA"/>
</dbReference>
<dbReference type="SUPFAM" id="SSF48208">
    <property type="entry name" value="Six-hairpin glycosidases"/>
    <property type="match status" value="1"/>
</dbReference>
<sequence length="402" mass="46526">MDDKLINKLVNELETELRNDILPFWINNAVDTDNRGFYGLISSDLTIDKTHAKAAVLNARILWTYSKAYSRYKEGKYFFMAERAYNYIVDFFIDKVNSGVYWLLDYKGNVLNSKKQTYAIAFAIYGLSEFFLATGRKESLTKAIELYNALETHTWDCVNKGYYEAHTTDWQPLADMSLSPADMNVSKSMNTHLHIIEAYTNLYRVWKDARLKSTLEEIINITINHIIDPKKHSFNLFFDEKWNPVSEKISFGHDIEGSWLLCEAAEVLGNKELIKRVSEISVAMAQRVYNTGIDTKYGGLFYEQDKNVIETIKDWWPQAEAVVGFSNAYQLTGNDCFMIEAVNTWSFIKAHIIDKVHGEWVWGTSADGLNVTNNEKAGPWKCPYHNSRMCFEILQRFKKRKS</sequence>
<dbReference type="KEGG" id="cce:Ccel_3002"/>
<dbReference type="RefSeq" id="WP_015926355.1">
    <property type="nucleotide sequence ID" value="NC_011898.1"/>
</dbReference>
<dbReference type="InterPro" id="IPR010819">
    <property type="entry name" value="AGE/CE"/>
</dbReference>
<proteinExistence type="inferred from homology"/>
<evidence type="ECO:0000313" key="6">
    <source>
        <dbReference type="Proteomes" id="UP000001349"/>
    </source>
</evidence>
<dbReference type="InterPro" id="IPR012341">
    <property type="entry name" value="6hp_glycosidase-like_sf"/>
</dbReference>
<dbReference type="HOGENOM" id="CLU_046651_3_0_9"/>
<comment type="function">
    <text evidence="4">Catalyzes the reversible epimerization of cellobiose to 4-O-beta-D-glucopyranosyl-D-mannose (Glc-Man).</text>
</comment>
<organism evidence="5 6">
    <name type="scientific">Ruminiclostridium cellulolyticum (strain ATCC 35319 / DSM 5812 / JCM 6584 / H10)</name>
    <name type="common">Clostridium cellulolyticum</name>
    <dbReference type="NCBI Taxonomy" id="394503"/>
    <lineage>
        <taxon>Bacteria</taxon>
        <taxon>Bacillati</taxon>
        <taxon>Bacillota</taxon>
        <taxon>Clostridia</taxon>
        <taxon>Eubacteriales</taxon>
        <taxon>Oscillospiraceae</taxon>
        <taxon>Ruminiclostridium</taxon>
    </lineage>
</organism>
<name>B8I8W4_RUMCH</name>
<evidence type="ECO:0000313" key="5">
    <source>
        <dbReference type="EMBL" id="ACL77296.1"/>
    </source>
</evidence>
<accession>B8I8W4</accession>
<dbReference type="AlphaFoldDB" id="B8I8W4"/>
<evidence type="ECO:0000256" key="1">
    <source>
        <dbReference type="ARBA" id="ARBA00001470"/>
    </source>
</evidence>
<dbReference type="InterPro" id="IPR028584">
    <property type="entry name" value="Cellobiose_2_epim"/>
</dbReference>
<protein>
    <recommendedName>
        <fullName evidence="4">Cellobiose 2-epimerase</fullName>
        <shortName evidence="4">CE</shortName>
        <ecNumber evidence="4">5.1.3.11</ecNumber>
    </recommendedName>
</protein>
<dbReference type="EC" id="5.1.3.11" evidence="4"/>
<dbReference type="InterPro" id="IPR008928">
    <property type="entry name" value="6-hairpin_glycosidase_sf"/>
</dbReference>
<dbReference type="GO" id="GO:0047736">
    <property type="term" value="F:cellobiose epimerase activity"/>
    <property type="evidence" value="ECO:0007669"/>
    <property type="project" value="UniProtKB-UniRule"/>
</dbReference>
<evidence type="ECO:0000256" key="3">
    <source>
        <dbReference type="ARBA" id="ARBA00023235"/>
    </source>
</evidence>
<keyword evidence="3 4" id="KW-0413">Isomerase</keyword>
<evidence type="ECO:0000256" key="2">
    <source>
        <dbReference type="ARBA" id="ARBA00008558"/>
    </source>
</evidence>
<dbReference type="Pfam" id="PF07221">
    <property type="entry name" value="GlcNAc_2-epim"/>
    <property type="match status" value="1"/>
</dbReference>
<reference evidence="5 6" key="1">
    <citation type="submission" date="2009-01" db="EMBL/GenBank/DDBJ databases">
        <title>Complete sequence of Clostridium cellulolyticum H10.</title>
        <authorList>
            <consortium name="US DOE Joint Genome Institute"/>
            <person name="Lucas S."/>
            <person name="Copeland A."/>
            <person name="Lapidus A."/>
            <person name="Glavina del Rio T."/>
            <person name="Dalin E."/>
            <person name="Tice H."/>
            <person name="Bruce D."/>
            <person name="Goodwin L."/>
            <person name="Pitluck S."/>
            <person name="Chertkov O."/>
            <person name="Saunders E."/>
            <person name="Brettin T."/>
            <person name="Detter J.C."/>
            <person name="Han C."/>
            <person name="Larimer F."/>
            <person name="Land M."/>
            <person name="Hauser L."/>
            <person name="Kyrpides N."/>
            <person name="Ivanova N."/>
            <person name="Zhou J."/>
            <person name="Richardson P."/>
        </authorList>
    </citation>
    <scope>NUCLEOTIDE SEQUENCE [LARGE SCALE GENOMIC DNA]</scope>
    <source>
        <strain evidence="6">ATCC 35319 / DSM 5812 / JCM 6584 / H10</strain>
    </source>
</reference>
<dbReference type="HAMAP" id="MF_00929">
    <property type="entry name" value="Cellobiose_2_epim"/>
    <property type="match status" value="1"/>
</dbReference>
<dbReference type="Gene3D" id="1.50.10.10">
    <property type="match status" value="1"/>
</dbReference>
<dbReference type="STRING" id="394503.Ccel_3002"/>
<dbReference type="Proteomes" id="UP000001349">
    <property type="component" value="Chromosome"/>
</dbReference>
<dbReference type="OrthoDB" id="5141876at2"/>
<comment type="similarity">
    <text evidence="2">Belongs to the N-acylglucosamine 2-epimerase family.</text>
</comment>